<dbReference type="InterPro" id="IPR008278">
    <property type="entry name" value="4-PPantetheinyl_Trfase_dom"/>
</dbReference>
<dbReference type="GO" id="GO:0019878">
    <property type="term" value="P:lysine biosynthetic process via aminoadipic acid"/>
    <property type="evidence" value="ECO:0007669"/>
    <property type="project" value="TreeGrafter"/>
</dbReference>
<reference evidence="4" key="1">
    <citation type="submission" date="2018-05" db="EMBL/GenBank/DDBJ databases">
        <authorList>
            <person name="Lanie J.A."/>
            <person name="Ng W.-L."/>
            <person name="Kazmierczak K.M."/>
            <person name="Andrzejewski T.M."/>
            <person name="Davidsen T.M."/>
            <person name="Wayne K.J."/>
            <person name="Tettelin H."/>
            <person name="Glass J.I."/>
            <person name="Rusch D."/>
            <person name="Podicherti R."/>
            <person name="Tsui H.-C.T."/>
            <person name="Winkler M.E."/>
        </authorList>
    </citation>
    <scope>NUCLEOTIDE SEQUENCE</scope>
</reference>
<dbReference type="GO" id="GO:0008897">
    <property type="term" value="F:holo-[acyl-carrier-protein] synthase activity"/>
    <property type="evidence" value="ECO:0007669"/>
    <property type="project" value="InterPro"/>
</dbReference>
<feature type="non-terminal residue" evidence="4">
    <location>
        <position position="1"/>
    </location>
</feature>
<dbReference type="InterPro" id="IPR050559">
    <property type="entry name" value="P-Pant_transferase_sf"/>
</dbReference>
<evidence type="ECO:0000313" key="4">
    <source>
        <dbReference type="EMBL" id="SVC40456.1"/>
    </source>
</evidence>
<dbReference type="SUPFAM" id="SSF56214">
    <property type="entry name" value="4'-phosphopantetheinyl transferase"/>
    <property type="match status" value="2"/>
</dbReference>
<accession>A0A382LV80</accession>
<protein>
    <submittedName>
        <fullName evidence="4">Uncharacterized protein</fullName>
    </submittedName>
</protein>
<dbReference type="GO" id="GO:0005829">
    <property type="term" value="C:cytosol"/>
    <property type="evidence" value="ECO:0007669"/>
    <property type="project" value="TreeGrafter"/>
</dbReference>
<name>A0A382LV80_9ZZZZ</name>
<organism evidence="4">
    <name type="scientific">marine metagenome</name>
    <dbReference type="NCBI Taxonomy" id="408172"/>
    <lineage>
        <taxon>unclassified sequences</taxon>
        <taxon>metagenomes</taxon>
        <taxon>ecological metagenomes</taxon>
    </lineage>
</organism>
<dbReference type="GO" id="GO:0000287">
    <property type="term" value="F:magnesium ion binding"/>
    <property type="evidence" value="ECO:0007669"/>
    <property type="project" value="InterPro"/>
</dbReference>
<feature type="domain" description="4'-phosphopantetheinyl transferase N-terminal" evidence="3">
    <location>
        <begin position="11"/>
        <end position="89"/>
    </location>
</feature>
<proteinExistence type="predicted"/>
<dbReference type="EMBL" id="UINC01089397">
    <property type="protein sequence ID" value="SVC40456.1"/>
    <property type="molecule type" value="Genomic_DNA"/>
</dbReference>
<dbReference type="PANTHER" id="PTHR12215:SF10">
    <property type="entry name" value="L-AMINOADIPATE-SEMIALDEHYDE DEHYDROGENASE-PHOSPHOPANTETHEINYL TRANSFERASE"/>
    <property type="match status" value="1"/>
</dbReference>
<evidence type="ECO:0000256" key="1">
    <source>
        <dbReference type="ARBA" id="ARBA00022679"/>
    </source>
</evidence>
<dbReference type="Pfam" id="PF01648">
    <property type="entry name" value="ACPS"/>
    <property type="match status" value="1"/>
</dbReference>
<dbReference type="InterPro" id="IPR037143">
    <property type="entry name" value="4-PPantetheinyl_Trfase_dom_sf"/>
</dbReference>
<keyword evidence="1" id="KW-0808">Transferase</keyword>
<evidence type="ECO:0000259" key="2">
    <source>
        <dbReference type="Pfam" id="PF01648"/>
    </source>
</evidence>
<sequence>DLFNSDDFKEFLSNDEINRANKIKIVEKRHQFIISRGVVKKLLSTLLKKEVDQIEFLYSQYGKPFINEKYNNHAIEFNISHSGIYGLIAITLDNKIGVDIQKIDPEVDYNSLSARFFSDNEKNELMKLDKNKRKDAFYLGWVRKESFIKAIGMGVAYGLDRFSVSLNKNDNANIVISDFENKKWHCYDLIEFNNYKTALTTCENKIDIVISQ</sequence>
<gene>
    <name evidence="4" type="ORF">METZ01_LOCUS293310</name>
</gene>
<dbReference type="AlphaFoldDB" id="A0A382LV80"/>
<feature type="domain" description="4'-phosphopantetheinyl transferase" evidence="2">
    <location>
        <begin position="96"/>
        <end position="199"/>
    </location>
</feature>
<evidence type="ECO:0000259" key="3">
    <source>
        <dbReference type="Pfam" id="PF22624"/>
    </source>
</evidence>
<dbReference type="PANTHER" id="PTHR12215">
    <property type="entry name" value="PHOSPHOPANTETHEINE TRANSFERASE"/>
    <property type="match status" value="1"/>
</dbReference>
<dbReference type="Gene3D" id="3.90.470.20">
    <property type="entry name" value="4'-phosphopantetheinyl transferase domain"/>
    <property type="match status" value="2"/>
</dbReference>
<dbReference type="InterPro" id="IPR055066">
    <property type="entry name" value="AASDHPPT_N"/>
</dbReference>
<dbReference type="Pfam" id="PF22624">
    <property type="entry name" value="AASDHPPT_N"/>
    <property type="match status" value="1"/>
</dbReference>